<gene>
    <name evidence="2" type="ORF">Fcan01_01727</name>
</gene>
<evidence type="ECO:0000256" key="1">
    <source>
        <dbReference type="SAM" id="Phobius"/>
    </source>
</evidence>
<dbReference type="Gene3D" id="2.70.170.10">
    <property type="entry name" value="Neurotransmitter-gated ion-channel ligand-binding domain"/>
    <property type="match status" value="1"/>
</dbReference>
<sequence length="312" mass="36248">MEAIFLAAAMSNNTEQEPKPLTRMIRLTLILFMIVSLILLLTLGMMFNEMVKSASTLVPEIKLGEESDTWETKYWYNYDASSPPGRKNKETTHIEISLSRVTLIFGRCDELHLNFLLVQEWTDERLTVKDESKEPGSPVMNFNLIKRTDQNREMTIWRPNLATDPMGAKVHSGKKDETWIWKDGKVYRTQQINLSLQEIHRRDRNTLDKTYSFDIYVKDFFENDVSLKWTATSDSQTPIIFKMDEDNSSESTETLNTTRPSPEGFIIHGTDNSYRLCYITGHCDMQDSLGDRSGEFVRTRSCLRFRLNLEKI</sequence>
<proteinExistence type="predicted"/>
<accession>A0A226F2J2</accession>
<organism evidence="2 3">
    <name type="scientific">Folsomia candida</name>
    <name type="common">Springtail</name>
    <dbReference type="NCBI Taxonomy" id="158441"/>
    <lineage>
        <taxon>Eukaryota</taxon>
        <taxon>Metazoa</taxon>
        <taxon>Ecdysozoa</taxon>
        <taxon>Arthropoda</taxon>
        <taxon>Hexapoda</taxon>
        <taxon>Collembola</taxon>
        <taxon>Entomobryomorpha</taxon>
        <taxon>Isotomoidea</taxon>
        <taxon>Isotomidae</taxon>
        <taxon>Proisotominae</taxon>
        <taxon>Folsomia</taxon>
    </lineage>
</organism>
<keyword evidence="3" id="KW-1185">Reference proteome</keyword>
<feature type="transmembrane region" description="Helical" evidence="1">
    <location>
        <begin position="27"/>
        <end position="47"/>
    </location>
</feature>
<dbReference type="GO" id="GO:0005230">
    <property type="term" value="F:extracellular ligand-gated monoatomic ion channel activity"/>
    <property type="evidence" value="ECO:0007669"/>
    <property type="project" value="InterPro"/>
</dbReference>
<dbReference type="InterPro" id="IPR036734">
    <property type="entry name" value="Neur_chan_lig-bd_sf"/>
</dbReference>
<evidence type="ECO:0000313" key="2">
    <source>
        <dbReference type="EMBL" id="OXA63634.1"/>
    </source>
</evidence>
<keyword evidence="1" id="KW-0472">Membrane</keyword>
<dbReference type="EMBL" id="LNIX01000001">
    <property type="protein sequence ID" value="OXA63634.1"/>
    <property type="molecule type" value="Genomic_DNA"/>
</dbReference>
<dbReference type="Proteomes" id="UP000198287">
    <property type="component" value="Unassembled WGS sequence"/>
</dbReference>
<dbReference type="GO" id="GO:0016020">
    <property type="term" value="C:membrane"/>
    <property type="evidence" value="ECO:0007669"/>
    <property type="project" value="InterPro"/>
</dbReference>
<keyword evidence="1" id="KW-0812">Transmembrane</keyword>
<protein>
    <submittedName>
        <fullName evidence="2">Uncharacterized protein</fullName>
    </submittedName>
</protein>
<name>A0A226F2J2_FOLCA</name>
<reference evidence="2 3" key="1">
    <citation type="submission" date="2015-12" db="EMBL/GenBank/DDBJ databases">
        <title>The genome of Folsomia candida.</title>
        <authorList>
            <person name="Faddeeva A."/>
            <person name="Derks M.F."/>
            <person name="Anvar Y."/>
            <person name="Smit S."/>
            <person name="Van Straalen N."/>
            <person name="Roelofs D."/>
        </authorList>
    </citation>
    <scope>NUCLEOTIDE SEQUENCE [LARGE SCALE GENOMIC DNA]</scope>
    <source>
        <strain evidence="2 3">VU population</strain>
        <tissue evidence="2">Whole body</tissue>
    </source>
</reference>
<keyword evidence="1" id="KW-1133">Transmembrane helix</keyword>
<evidence type="ECO:0000313" key="3">
    <source>
        <dbReference type="Proteomes" id="UP000198287"/>
    </source>
</evidence>
<comment type="caution">
    <text evidence="2">The sequence shown here is derived from an EMBL/GenBank/DDBJ whole genome shotgun (WGS) entry which is preliminary data.</text>
</comment>
<dbReference type="AlphaFoldDB" id="A0A226F2J2"/>